<protein>
    <submittedName>
        <fullName evidence="1">Uncharacterized protein</fullName>
    </submittedName>
</protein>
<name>A0ACC0WR32_9STRA</name>
<sequence>MTSAPDLGALSSPHVTQPPRTSVRHLLSEKEEHEALSVLREKFRHEQRITSDDVRYVVRAIVSQGRATTLPSDFPPMAWILEFKRAHGFTPHGGRFIYGLPERLNCTRRQQHLRRALVVDDHRTRESWKQDDACGREDVSSDGTNGTNGDCESGAIIGTSCSSSAGASATSSTVSTDSSSKDGCASLEETAPPSSAKRGYKMSHTVPPETWEKAIEAVEQQGMSLRAAAKIYGVHFAALHRRVKKRAQEGQSSKGSNGYFHQSDETSIMRVVVARAELGVLMTFDELMNLVEAAALRKLPDISVENARTLMVRFQSRNEQSIRHLIVDWPPPVPALMSGCTSNHYHLEHPGYNYKTGCSPQTFVSDGLATATTVAPTASRFLSSPSPVDGKRPMLPSLDVKMNALRPSISQHHHQFPGVREHPEMLV</sequence>
<reference evidence="1 2" key="1">
    <citation type="journal article" date="2022" name="bioRxiv">
        <title>The genome of the oomycete Peronosclerospora sorghi, a cosmopolitan pathogen of maize and sorghum, is inflated with dispersed pseudogenes.</title>
        <authorList>
            <person name="Fletcher K."/>
            <person name="Martin F."/>
            <person name="Isakeit T."/>
            <person name="Cavanaugh K."/>
            <person name="Magill C."/>
            <person name="Michelmore R."/>
        </authorList>
    </citation>
    <scope>NUCLEOTIDE SEQUENCE [LARGE SCALE GENOMIC DNA]</scope>
    <source>
        <strain evidence="1">P6</strain>
    </source>
</reference>
<gene>
    <name evidence="1" type="ORF">PsorP6_001860</name>
</gene>
<proteinExistence type="predicted"/>
<keyword evidence="2" id="KW-1185">Reference proteome</keyword>
<accession>A0ACC0WR32</accession>
<dbReference type="Proteomes" id="UP001163321">
    <property type="component" value="Chromosome 1"/>
</dbReference>
<organism evidence="1 2">
    <name type="scientific">Peronosclerospora sorghi</name>
    <dbReference type="NCBI Taxonomy" id="230839"/>
    <lineage>
        <taxon>Eukaryota</taxon>
        <taxon>Sar</taxon>
        <taxon>Stramenopiles</taxon>
        <taxon>Oomycota</taxon>
        <taxon>Peronosporomycetes</taxon>
        <taxon>Peronosporales</taxon>
        <taxon>Peronosporaceae</taxon>
        <taxon>Peronosclerospora</taxon>
    </lineage>
</organism>
<comment type="caution">
    <text evidence="1">The sequence shown here is derived from an EMBL/GenBank/DDBJ whole genome shotgun (WGS) entry which is preliminary data.</text>
</comment>
<dbReference type="EMBL" id="CM047580">
    <property type="protein sequence ID" value="KAI9921047.1"/>
    <property type="molecule type" value="Genomic_DNA"/>
</dbReference>
<evidence type="ECO:0000313" key="2">
    <source>
        <dbReference type="Proteomes" id="UP001163321"/>
    </source>
</evidence>
<evidence type="ECO:0000313" key="1">
    <source>
        <dbReference type="EMBL" id="KAI9921047.1"/>
    </source>
</evidence>